<dbReference type="InterPro" id="IPR010982">
    <property type="entry name" value="Lambda_DNA-bd_dom_sf"/>
</dbReference>
<proteinExistence type="predicted"/>
<accession>A0A2M9DGT0</accession>
<dbReference type="GO" id="GO:0003677">
    <property type="term" value="F:DNA binding"/>
    <property type="evidence" value="ECO:0007669"/>
    <property type="project" value="InterPro"/>
</dbReference>
<gene>
    <name evidence="1" type="ORF">BV394_02100</name>
</gene>
<dbReference type="InterPro" id="IPR031856">
    <property type="entry name" value="YdaS_toxin-like"/>
</dbReference>
<reference evidence="1 2" key="1">
    <citation type="submission" date="2017-01" db="EMBL/GenBank/DDBJ databases">
        <title>Genomic analysis of Xuhuaishuia manganoxidans DY6-4.</title>
        <authorList>
            <person name="Wang X."/>
        </authorList>
    </citation>
    <scope>NUCLEOTIDE SEQUENCE [LARGE SCALE GENOMIC DNA]</scope>
    <source>
        <strain evidence="1 2">DY6-4</strain>
    </source>
</reference>
<evidence type="ECO:0000313" key="2">
    <source>
        <dbReference type="Proteomes" id="UP000187266"/>
    </source>
</evidence>
<dbReference type="OrthoDB" id="8526323at2"/>
<name>A0A1U7DFC1_9RHOB</name>
<dbReference type="RefSeq" id="WP_076978696.1">
    <property type="nucleotide sequence ID" value="NZ_CP019124.1"/>
</dbReference>
<dbReference type="Pfam" id="PF15943">
    <property type="entry name" value="YdaS_toxin"/>
    <property type="match status" value="1"/>
</dbReference>
<accession>A0A1U7DFC1</accession>
<organism evidence="1 2">
    <name type="scientific">Brevirhabdus pacifica</name>
    <dbReference type="NCBI Taxonomy" id="1267768"/>
    <lineage>
        <taxon>Bacteria</taxon>
        <taxon>Pseudomonadati</taxon>
        <taxon>Pseudomonadota</taxon>
        <taxon>Alphaproteobacteria</taxon>
        <taxon>Rhodobacterales</taxon>
        <taxon>Paracoccaceae</taxon>
        <taxon>Brevirhabdus</taxon>
    </lineage>
</organism>
<keyword evidence="2" id="KW-1185">Reference proteome</keyword>
<dbReference type="SUPFAM" id="SSF47413">
    <property type="entry name" value="lambda repressor-like DNA-binding domains"/>
    <property type="match status" value="1"/>
</dbReference>
<protein>
    <submittedName>
        <fullName evidence="1">Uncharacterized protein</fullName>
    </submittedName>
</protein>
<dbReference type="STRING" id="1267768.BV394_02100"/>
<dbReference type="Proteomes" id="UP000187266">
    <property type="component" value="Chromosome"/>
</dbReference>
<sequence>MSIRKHIERAVKHHGSQARLAEAIGCSQQQISYLLKAKGITADMAMKVDAATDGAVSKHELRPDIFGEPERTTDAA</sequence>
<evidence type="ECO:0000313" key="1">
    <source>
        <dbReference type="EMBL" id="APX88672.1"/>
    </source>
</evidence>
<dbReference type="AlphaFoldDB" id="A0A1U7DFC1"/>
<dbReference type="EMBL" id="CP019124">
    <property type="protein sequence ID" value="APX88672.1"/>
    <property type="molecule type" value="Genomic_DNA"/>
</dbReference>
<dbReference type="Gene3D" id="1.10.260.40">
    <property type="entry name" value="lambda repressor-like DNA-binding domains"/>
    <property type="match status" value="1"/>
</dbReference>